<dbReference type="EMBL" id="JAAXEP010000010">
    <property type="protein sequence ID" value="MBY5630417.1"/>
    <property type="molecule type" value="Genomic_DNA"/>
</dbReference>
<evidence type="ECO:0000313" key="9">
    <source>
        <dbReference type="Proteomes" id="UP000825699"/>
    </source>
</evidence>
<dbReference type="NCBIfam" id="TIGR01543">
    <property type="entry name" value="proheadase_HK97"/>
    <property type="match status" value="1"/>
</dbReference>
<comment type="subcellular location">
    <subcellularLocation>
        <location evidence="1">Virion</location>
    </subcellularLocation>
</comment>
<evidence type="ECO:0000259" key="7">
    <source>
        <dbReference type="Pfam" id="PF05065"/>
    </source>
</evidence>
<dbReference type="Gene3D" id="3.30.2320.10">
    <property type="entry name" value="hypothetical protein PF0899 domain"/>
    <property type="match status" value="1"/>
</dbReference>
<dbReference type="InterPro" id="IPR006433">
    <property type="entry name" value="Prohead_protease"/>
</dbReference>
<evidence type="ECO:0000256" key="1">
    <source>
        <dbReference type="ARBA" id="ARBA00004328"/>
    </source>
</evidence>
<name>A0AAJ1AB60_RHILE</name>
<dbReference type="SUPFAM" id="SSF56563">
    <property type="entry name" value="Major capsid protein gp5"/>
    <property type="match status" value="1"/>
</dbReference>
<dbReference type="Pfam" id="PF05065">
    <property type="entry name" value="Phage_capsid"/>
    <property type="match status" value="1"/>
</dbReference>
<keyword evidence="4" id="KW-0378">Hydrolase</keyword>
<evidence type="ECO:0000259" key="6">
    <source>
        <dbReference type="Pfam" id="PF04586"/>
    </source>
</evidence>
<dbReference type="InterPro" id="IPR024455">
    <property type="entry name" value="Phage_capsid"/>
</dbReference>
<proteinExistence type="predicted"/>
<sequence length="514" mass="54524">MTVERLEFKAAFTADDTGRVDGKAWDFSSPDRVGDVIEPAAFLGAVGKSLPMLFAHDQAQVVGTWDAVSVEADGLKVSGKLLVEDVARAREVRALLRAKSVTGLSVGFMTKKAAPRKGGGRTISDLDLIEVSLVAVPAHPGAQISNVKELQMPANAETKTVEELAVELKAANDNIALVTKRLETAETALARPAIIGTAANDNNEPTAEQKAFGAYIRSTPHAPVSAEELKTLTVSSDPAGGYLAPAEFSTEFVRDLVQFSPIRAIASVRSTGSPSVIYPARTGITNAKWKGETQAQEGSEPAFGQAEIPVNEVNTYVDISNQLLADSAGVAESEVRLALAEDFGQKEATAFLTGTGSNMPKGLFVDTAIASKAAAVASAISFDDFISVFYDLPAVYRNAGTWGMNSKTLAAARKLKDNQGQYLWTPSPAVGQPESILGRPVVELLEADDIGANKSPVIFGDFSGYRIVDRLSLSILVNPYLKATEGITRFHATRRVGGAVLQAAKFRKMKNPAS</sequence>
<feature type="domain" description="Phage capsid-like C-terminal" evidence="7">
    <location>
        <begin position="240"/>
        <end position="510"/>
    </location>
</feature>
<dbReference type="RefSeq" id="WP_222419796.1">
    <property type="nucleotide sequence ID" value="NZ_JAAXEP010000010.1"/>
</dbReference>
<dbReference type="GO" id="GO:0008233">
    <property type="term" value="F:peptidase activity"/>
    <property type="evidence" value="ECO:0007669"/>
    <property type="project" value="UniProtKB-KW"/>
</dbReference>
<evidence type="ECO:0000256" key="5">
    <source>
        <dbReference type="SAM" id="Coils"/>
    </source>
</evidence>
<dbReference type="InterPro" id="IPR054612">
    <property type="entry name" value="Phage_capsid-like_C"/>
</dbReference>
<dbReference type="Pfam" id="PF04586">
    <property type="entry name" value="Peptidase_S78"/>
    <property type="match status" value="1"/>
</dbReference>
<dbReference type="GO" id="GO:0006508">
    <property type="term" value="P:proteolysis"/>
    <property type="evidence" value="ECO:0007669"/>
    <property type="project" value="UniProtKB-KW"/>
</dbReference>
<dbReference type="NCBIfam" id="TIGR01554">
    <property type="entry name" value="major_cap_HK97"/>
    <property type="match status" value="1"/>
</dbReference>
<feature type="domain" description="Prohead serine protease" evidence="6">
    <location>
        <begin position="16"/>
        <end position="147"/>
    </location>
</feature>
<keyword evidence="2" id="KW-1188">Viral release from host cell</keyword>
<dbReference type="AlphaFoldDB" id="A0AAJ1AB60"/>
<feature type="coiled-coil region" evidence="5">
    <location>
        <begin position="154"/>
        <end position="188"/>
    </location>
</feature>
<accession>A0AAJ1AB60</accession>
<reference evidence="8" key="1">
    <citation type="submission" date="2020-04" db="EMBL/GenBank/DDBJ databases">
        <title>Global-level population genomics supports evidence of horizontal gene transfer on evolution of Rhizobia in Lentils.</title>
        <authorList>
            <person name="Gai Y."/>
            <person name="Cook D."/>
            <person name="Riely B."/>
        </authorList>
    </citation>
    <scope>NUCLEOTIDE SEQUENCE</scope>
    <source>
        <strain evidence="8">Derici101B</strain>
    </source>
</reference>
<evidence type="ECO:0000256" key="4">
    <source>
        <dbReference type="ARBA" id="ARBA00022801"/>
    </source>
</evidence>
<evidence type="ECO:0000256" key="2">
    <source>
        <dbReference type="ARBA" id="ARBA00022612"/>
    </source>
</evidence>
<evidence type="ECO:0000256" key="3">
    <source>
        <dbReference type="ARBA" id="ARBA00022670"/>
    </source>
</evidence>
<comment type="caution">
    <text evidence="8">The sequence shown here is derived from an EMBL/GenBank/DDBJ whole genome shotgun (WGS) entry which is preliminary data.</text>
</comment>
<gene>
    <name evidence="8" type="ORF">HFO42_20220</name>
</gene>
<dbReference type="Gene3D" id="3.30.2400.10">
    <property type="entry name" value="Major capsid protein gp5"/>
    <property type="match status" value="1"/>
</dbReference>
<dbReference type="Proteomes" id="UP000825699">
    <property type="component" value="Unassembled WGS sequence"/>
</dbReference>
<evidence type="ECO:0000313" key="8">
    <source>
        <dbReference type="EMBL" id="MBY5630417.1"/>
    </source>
</evidence>
<organism evidence="8 9">
    <name type="scientific">Rhizobium leguminosarum</name>
    <dbReference type="NCBI Taxonomy" id="384"/>
    <lineage>
        <taxon>Bacteria</taxon>
        <taxon>Pseudomonadati</taxon>
        <taxon>Pseudomonadota</taxon>
        <taxon>Alphaproteobacteria</taxon>
        <taxon>Hyphomicrobiales</taxon>
        <taxon>Rhizobiaceae</taxon>
        <taxon>Rhizobium/Agrobacterium group</taxon>
        <taxon>Rhizobium</taxon>
    </lineage>
</organism>
<dbReference type="InterPro" id="IPR054613">
    <property type="entry name" value="Peptidase_S78_dom"/>
</dbReference>
<protein>
    <submittedName>
        <fullName evidence="8">Phage major capsid protein</fullName>
    </submittedName>
</protein>
<keyword evidence="5" id="KW-0175">Coiled coil</keyword>
<keyword evidence="3" id="KW-0645">Protease</keyword>